<evidence type="ECO:0000313" key="1">
    <source>
        <dbReference type="EMBL" id="KAK9689589.1"/>
    </source>
</evidence>
<gene>
    <name evidence="1" type="ORF">RND81_09G069500</name>
</gene>
<keyword evidence="2" id="KW-1185">Reference proteome</keyword>
<reference evidence="1" key="1">
    <citation type="submission" date="2024-03" db="EMBL/GenBank/DDBJ databases">
        <title>WGS assembly of Saponaria officinalis var. Norfolk2.</title>
        <authorList>
            <person name="Jenkins J."/>
            <person name="Shu S."/>
            <person name="Grimwood J."/>
            <person name="Barry K."/>
            <person name="Goodstein D."/>
            <person name="Schmutz J."/>
            <person name="Leebens-Mack J."/>
            <person name="Osbourn A."/>
        </authorList>
    </citation>
    <scope>NUCLEOTIDE SEQUENCE [LARGE SCALE GENOMIC DNA]</scope>
    <source>
        <strain evidence="1">JIC</strain>
    </source>
</reference>
<evidence type="ECO:0000313" key="2">
    <source>
        <dbReference type="Proteomes" id="UP001443914"/>
    </source>
</evidence>
<name>A0AAW1IHK6_SAPOF</name>
<dbReference type="EMBL" id="JBDFQZ010000009">
    <property type="protein sequence ID" value="KAK9689589.1"/>
    <property type="molecule type" value="Genomic_DNA"/>
</dbReference>
<sequence length="132" mass="15378">MFVNIDFVSVCVVCLTVENTCIHSSFLVINLLAIKGFVQFVYQLWRGLYQVRCCETFLTYLLLVSHLKYVIFFDFRFFEISTWLRFNNCQCCLISIVASAAFMHPYSYSSCGGKERSFSFSFVSICRHSLTF</sequence>
<protein>
    <submittedName>
        <fullName evidence="1">Uncharacterized protein</fullName>
    </submittedName>
</protein>
<dbReference type="AlphaFoldDB" id="A0AAW1IHK6"/>
<dbReference type="Proteomes" id="UP001443914">
    <property type="component" value="Unassembled WGS sequence"/>
</dbReference>
<accession>A0AAW1IHK6</accession>
<comment type="caution">
    <text evidence="1">The sequence shown here is derived from an EMBL/GenBank/DDBJ whole genome shotgun (WGS) entry which is preliminary data.</text>
</comment>
<organism evidence="1 2">
    <name type="scientific">Saponaria officinalis</name>
    <name type="common">Common soapwort</name>
    <name type="synonym">Lychnis saponaria</name>
    <dbReference type="NCBI Taxonomy" id="3572"/>
    <lineage>
        <taxon>Eukaryota</taxon>
        <taxon>Viridiplantae</taxon>
        <taxon>Streptophyta</taxon>
        <taxon>Embryophyta</taxon>
        <taxon>Tracheophyta</taxon>
        <taxon>Spermatophyta</taxon>
        <taxon>Magnoliopsida</taxon>
        <taxon>eudicotyledons</taxon>
        <taxon>Gunneridae</taxon>
        <taxon>Pentapetalae</taxon>
        <taxon>Caryophyllales</taxon>
        <taxon>Caryophyllaceae</taxon>
        <taxon>Caryophylleae</taxon>
        <taxon>Saponaria</taxon>
    </lineage>
</organism>
<proteinExistence type="predicted"/>